<dbReference type="STRING" id="1306519.BIW12_02640"/>
<organism evidence="1 2">
    <name type="scientific">Flavobacterium commune</name>
    <dbReference type="NCBI Taxonomy" id="1306519"/>
    <lineage>
        <taxon>Bacteria</taxon>
        <taxon>Pseudomonadati</taxon>
        <taxon>Bacteroidota</taxon>
        <taxon>Flavobacteriia</taxon>
        <taxon>Flavobacteriales</taxon>
        <taxon>Flavobacteriaceae</taxon>
        <taxon>Flavobacterium</taxon>
    </lineage>
</organism>
<keyword evidence="2" id="KW-1185">Reference proteome</keyword>
<dbReference type="AlphaFoldDB" id="A0A1D9P8F4"/>
<gene>
    <name evidence="1" type="ORF">BIW12_02640</name>
</gene>
<reference evidence="1 2" key="1">
    <citation type="submission" date="2016-10" db="EMBL/GenBank/DDBJ databases">
        <title>Complete Genome Sequence of Flavobacterium sp. PK15.</title>
        <authorList>
            <person name="Ekwe A."/>
            <person name="Kim S.B."/>
        </authorList>
    </citation>
    <scope>NUCLEOTIDE SEQUENCE [LARGE SCALE GENOMIC DNA]</scope>
    <source>
        <strain evidence="1 2">PK15</strain>
    </source>
</reference>
<name>A0A1D9P8F4_9FLAO</name>
<dbReference type="EMBL" id="CP017774">
    <property type="protein sequence ID" value="AOZ98415.1"/>
    <property type="molecule type" value="Genomic_DNA"/>
</dbReference>
<dbReference type="OrthoDB" id="1424919at2"/>
<evidence type="ECO:0000313" key="2">
    <source>
        <dbReference type="Proteomes" id="UP000178198"/>
    </source>
</evidence>
<dbReference type="Proteomes" id="UP000178198">
    <property type="component" value="Chromosome"/>
</dbReference>
<evidence type="ECO:0000313" key="1">
    <source>
        <dbReference type="EMBL" id="AOZ98415.1"/>
    </source>
</evidence>
<dbReference type="KEGG" id="fcm:BIW12_02640"/>
<protein>
    <submittedName>
        <fullName evidence="1">Uncharacterized protein</fullName>
    </submittedName>
</protein>
<dbReference type="RefSeq" id="WP_071183683.1">
    <property type="nucleotide sequence ID" value="NZ_CP017774.1"/>
</dbReference>
<proteinExistence type="predicted"/>
<sequence length="213" mass="25136">MKTFISDLIPKIQKFSQKLDDITLLSNQHWVVIDQLTSTKTVYIFRQNGELLISTNGKVNKAKWEYLGHNSLLIDIDNESYLFKPDIFDENILALKIDSKNEYALLINESKFDGELNSLEAVNNFLNQKYLLNPIQFQNRLKDNSIFLIEEKFITKKYTLRIGSHKEYLLRFNNGTLISVYKKTNGKYFIYQKNTILLFEDKNHFLNYAIQQM</sequence>
<accession>A0A1D9P8F4</accession>